<comment type="domain">
    <text evidence="7">The DHHC domain is required for palmitoyltransferase activity.</text>
</comment>
<dbReference type="EMBL" id="CAADRA010006421">
    <property type="protein sequence ID" value="VFT95336.1"/>
    <property type="molecule type" value="Genomic_DNA"/>
</dbReference>
<dbReference type="Proteomes" id="UP000332933">
    <property type="component" value="Unassembled WGS sequence"/>
</dbReference>
<dbReference type="InterPro" id="IPR001594">
    <property type="entry name" value="Palmitoyltrfase_DHHC"/>
</dbReference>
<dbReference type="GO" id="GO:0005794">
    <property type="term" value="C:Golgi apparatus"/>
    <property type="evidence" value="ECO:0007669"/>
    <property type="project" value="TreeGrafter"/>
</dbReference>
<name>A0A485LBD9_9STRA</name>
<feature type="transmembrane region" description="Helical" evidence="7">
    <location>
        <begin position="153"/>
        <end position="174"/>
    </location>
</feature>
<dbReference type="GO" id="GO:0019706">
    <property type="term" value="F:protein-cysteine S-palmitoyltransferase activity"/>
    <property type="evidence" value="ECO:0007669"/>
    <property type="project" value="UniProtKB-EC"/>
</dbReference>
<dbReference type="InterPro" id="IPR039859">
    <property type="entry name" value="PFA4/ZDH16/20/ERF2-like"/>
</dbReference>
<dbReference type="PROSITE" id="PS50216">
    <property type="entry name" value="DHHC"/>
    <property type="match status" value="1"/>
</dbReference>
<comment type="similarity">
    <text evidence="7">Belongs to the DHHC palmitoyltransferase family.</text>
</comment>
<feature type="domain" description="Palmitoyltransferase DHHC" evidence="8">
    <location>
        <begin position="107"/>
        <end position="220"/>
    </location>
</feature>
<evidence type="ECO:0000313" key="9">
    <source>
        <dbReference type="EMBL" id="KAF0689957.1"/>
    </source>
</evidence>
<evidence type="ECO:0000256" key="6">
    <source>
        <dbReference type="ARBA" id="ARBA00023315"/>
    </source>
</evidence>
<keyword evidence="5 7" id="KW-0472">Membrane</keyword>
<proteinExistence type="inferred from homology"/>
<dbReference type="GO" id="GO:0016020">
    <property type="term" value="C:membrane"/>
    <property type="evidence" value="ECO:0007669"/>
    <property type="project" value="UniProtKB-SubCell"/>
</dbReference>
<evidence type="ECO:0000313" key="11">
    <source>
        <dbReference type="Proteomes" id="UP000332933"/>
    </source>
</evidence>
<protein>
    <recommendedName>
        <fullName evidence="7">Palmitoyltransferase</fullName>
        <ecNumber evidence="7">2.3.1.225</ecNumber>
    </recommendedName>
</protein>
<sequence length="267" mass="29060">MPQQPQRRHGCQWPINLRQVCIISVYVMSVASIALSLKLLVRVDPAHAPATAEAFTPLRLAAIGVAVGLVFIVMCALFLCVSLTDTSVTPTTHDVSVATDDPKALARCRVCLITVARTTRHCQCCNKCVDGFDHHCVYLNTCIGRKNVRPFRWLIAASIVYLSAQTALCCLAVAATSPSRDAKALVGLSILPAFGLLAMIVLAAFQAYIYAKGLTTYEFIVQCAHEQAKTTKLAPKHVVDVDIHIQSTALTAEHRIQFTRPFVDSQA</sequence>
<keyword evidence="4 7" id="KW-1133">Transmembrane helix</keyword>
<dbReference type="OrthoDB" id="9909019at2759"/>
<keyword evidence="2 7" id="KW-0808">Transferase</keyword>
<keyword evidence="6 7" id="KW-0012">Acyltransferase</keyword>
<dbReference type="GO" id="GO:0005783">
    <property type="term" value="C:endoplasmic reticulum"/>
    <property type="evidence" value="ECO:0007669"/>
    <property type="project" value="TreeGrafter"/>
</dbReference>
<evidence type="ECO:0000313" key="10">
    <source>
        <dbReference type="EMBL" id="VFT95336.1"/>
    </source>
</evidence>
<dbReference type="PANTHER" id="PTHR22883">
    <property type="entry name" value="ZINC FINGER DHHC DOMAIN CONTAINING PROTEIN"/>
    <property type="match status" value="1"/>
</dbReference>
<feature type="transmembrane region" description="Helical" evidence="7">
    <location>
        <begin position="186"/>
        <end position="210"/>
    </location>
</feature>
<dbReference type="GO" id="GO:0006612">
    <property type="term" value="P:protein targeting to membrane"/>
    <property type="evidence" value="ECO:0007669"/>
    <property type="project" value="TreeGrafter"/>
</dbReference>
<reference evidence="10 11" key="1">
    <citation type="submission" date="2019-03" db="EMBL/GenBank/DDBJ databases">
        <authorList>
            <person name="Gaulin E."/>
            <person name="Dumas B."/>
        </authorList>
    </citation>
    <scope>NUCLEOTIDE SEQUENCE [LARGE SCALE GENOMIC DNA]</scope>
    <source>
        <strain evidence="10">CBS 568.67</strain>
    </source>
</reference>
<evidence type="ECO:0000259" key="8">
    <source>
        <dbReference type="Pfam" id="PF01529"/>
    </source>
</evidence>
<keyword evidence="3 7" id="KW-0812">Transmembrane</keyword>
<comment type="subcellular location">
    <subcellularLocation>
        <location evidence="1">Membrane</location>
        <topology evidence="1">Multi-pass membrane protein</topology>
    </subcellularLocation>
</comment>
<keyword evidence="11" id="KW-1185">Reference proteome</keyword>
<gene>
    <name evidence="10" type="primary">Aste57867_18601</name>
    <name evidence="9" type="ORF">As57867_018539</name>
    <name evidence="10" type="ORF">ASTE57867_18601</name>
</gene>
<evidence type="ECO:0000256" key="4">
    <source>
        <dbReference type="ARBA" id="ARBA00022989"/>
    </source>
</evidence>
<dbReference type="EC" id="2.3.1.225" evidence="7"/>
<organism evidence="10 11">
    <name type="scientific">Aphanomyces stellatus</name>
    <dbReference type="NCBI Taxonomy" id="120398"/>
    <lineage>
        <taxon>Eukaryota</taxon>
        <taxon>Sar</taxon>
        <taxon>Stramenopiles</taxon>
        <taxon>Oomycota</taxon>
        <taxon>Saprolegniomycetes</taxon>
        <taxon>Saprolegniales</taxon>
        <taxon>Verrucalvaceae</taxon>
        <taxon>Aphanomyces</taxon>
    </lineage>
</organism>
<dbReference type="Pfam" id="PF01529">
    <property type="entry name" value="DHHC"/>
    <property type="match status" value="1"/>
</dbReference>
<evidence type="ECO:0000256" key="5">
    <source>
        <dbReference type="ARBA" id="ARBA00023136"/>
    </source>
</evidence>
<evidence type="ECO:0000256" key="3">
    <source>
        <dbReference type="ARBA" id="ARBA00022692"/>
    </source>
</evidence>
<feature type="transmembrane region" description="Helical" evidence="7">
    <location>
        <begin position="60"/>
        <end position="81"/>
    </location>
</feature>
<evidence type="ECO:0000256" key="7">
    <source>
        <dbReference type="RuleBase" id="RU079119"/>
    </source>
</evidence>
<dbReference type="EMBL" id="VJMH01006400">
    <property type="protein sequence ID" value="KAF0689957.1"/>
    <property type="molecule type" value="Genomic_DNA"/>
</dbReference>
<dbReference type="AlphaFoldDB" id="A0A485LBD9"/>
<evidence type="ECO:0000256" key="2">
    <source>
        <dbReference type="ARBA" id="ARBA00022679"/>
    </source>
</evidence>
<feature type="transmembrane region" description="Helical" evidence="7">
    <location>
        <begin position="20"/>
        <end position="40"/>
    </location>
</feature>
<evidence type="ECO:0000256" key="1">
    <source>
        <dbReference type="ARBA" id="ARBA00004141"/>
    </source>
</evidence>
<reference evidence="9" key="2">
    <citation type="submission" date="2019-06" db="EMBL/GenBank/DDBJ databases">
        <title>Genomics analysis of Aphanomyces spp. identifies a new class of oomycete effector associated with host adaptation.</title>
        <authorList>
            <person name="Gaulin E."/>
        </authorList>
    </citation>
    <scope>NUCLEOTIDE SEQUENCE</scope>
    <source>
        <strain evidence="9">CBS 578.67</strain>
    </source>
</reference>
<comment type="catalytic activity">
    <reaction evidence="7">
        <text>L-cysteinyl-[protein] + hexadecanoyl-CoA = S-hexadecanoyl-L-cysteinyl-[protein] + CoA</text>
        <dbReference type="Rhea" id="RHEA:36683"/>
        <dbReference type="Rhea" id="RHEA-COMP:10131"/>
        <dbReference type="Rhea" id="RHEA-COMP:11032"/>
        <dbReference type="ChEBI" id="CHEBI:29950"/>
        <dbReference type="ChEBI" id="CHEBI:57287"/>
        <dbReference type="ChEBI" id="CHEBI:57379"/>
        <dbReference type="ChEBI" id="CHEBI:74151"/>
        <dbReference type="EC" id="2.3.1.225"/>
    </reaction>
</comment>
<accession>A0A485LBD9</accession>